<dbReference type="SUPFAM" id="SSF46600">
    <property type="entry name" value="C-terminal UvrC-binding domain of UvrB"/>
    <property type="match status" value="1"/>
</dbReference>
<dbReference type="Pfam" id="PF01541">
    <property type="entry name" value="GIY-YIG"/>
    <property type="match status" value="1"/>
</dbReference>
<evidence type="ECO:0000256" key="2">
    <source>
        <dbReference type="ARBA" id="ARBA00022763"/>
    </source>
</evidence>
<evidence type="ECO:0000256" key="6">
    <source>
        <dbReference type="ARBA" id="ARBA00023236"/>
    </source>
</evidence>
<evidence type="ECO:0000256" key="1">
    <source>
        <dbReference type="ARBA" id="ARBA00022490"/>
    </source>
</evidence>
<dbReference type="InterPro" id="IPR050066">
    <property type="entry name" value="UvrABC_protein_C"/>
</dbReference>
<dbReference type="EMBL" id="CP022347">
    <property type="protein sequence ID" value="ASQ30729.1"/>
    <property type="molecule type" value="Genomic_DNA"/>
</dbReference>
<dbReference type="PANTHER" id="PTHR30562:SF1">
    <property type="entry name" value="UVRABC SYSTEM PROTEIN C"/>
    <property type="match status" value="1"/>
</dbReference>
<dbReference type="Gene3D" id="3.30.420.340">
    <property type="entry name" value="UvrC, RNAse H endonuclease domain"/>
    <property type="match status" value="1"/>
</dbReference>
<dbReference type="Proteomes" id="UP000201169">
    <property type="component" value="Chromosome"/>
</dbReference>
<evidence type="ECO:0000259" key="8">
    <source>
        <dbReference type="PROSITE" id="PS50151"/>
    </source>
</evidence>
<dbReference type="Pfam" id="PF08459">
    <property type="entry name" value="UvrC_RNaseH_dom"/>
    <property type="match status" value="1"/>
</dbReference>
<feature type="domain" description="UvrC family homology region profile" evidence="10">
    <location>
        <begin position="250"/>
        <end position="467"/>
    </location>
</feature>
<evidence type="ECO:0000259" key="10">
    <source>
        <dbReference type="PROSITE" id="PS50165"/>
    </source>
</evidence>
<proteinExistence type="inferred from homology"/>
<dbReference type="GO" id="GO:0003677">
    <property type="term" value="F:DNA binding"/>
    <property type="evidence" value="ECO:0007669"/>
    <property type="project" value="UniProtKB-UniRule"/>
</dbReference>
<dbReference type="InterPro" id="IPR036876">
    <property type="entry name" value="UVR_dom_sf"/>
</dbReference>
<evidence type="ECO:0000256" key="5">
    <source>
        <dbReference type="ARBA" id="ARBA00023204"/>
    </source>
</evidence>
<keyword evidence="12" id="KW-1185">Reference proteome</keyword>
<dbReference type="PANTHER" id="PTHR30562">
    <property type="entry name" value="UVRC/OXIDOREDUCTASE"/>
    <property type="match status" value="1"/>
</dbReference>
<keyword evidence="4 7" id="KW-0267">Excision nuclease</keyword>
<dbReference type="Gene3D" id="3.40.1440.10">
    <property type="entry name" value="GIY-YIG endonuclease"/>
    <property type="match status" value="1"/>
</dbReference>
<dbReference type="SUPFAM" id="SSF47781">
    <property type="entry name" value="RuvA domain 2-like"/>
    <property type="match status" value="1"/>
</dbReference>
<evidence type="ECO:0000313" key="12">
    <source>
        <dbReference type="Proteomes" id="UP000201169"/>
    </source>
</evidence>
<comment type="function">
    <text evidence="7">The UvrABC repair system catalyzes the recognition and processing of DNA lesions. UvrC both incises the 5' and 3' sides of the lesion. The N-terminal half is responsible for the 3' incision and the C-terminal half is responsible for the 5' incision.</text>
</comment>
<evidence type="ECO:0000256" key="3">
    <source>
        <dbReference type="ARBA" id="ARBA00022769"/>
    </source>
</evidence>
<dbReference type="InterPro" id="IPR047296">
    <property type="entry name" value="GIY-YIG_UvrC_Cho"/>
</dbReference>
<evidence type="ECO:0000313" key="11">
    <source>
        <dbReference type="EMBL" id="ASQ30729.1"/>
    </source>
</evidence>
<reference evidence="11 12" key="1">
    <citation type="submission" date="2017-07" db="EMBL/GenBank/DDBJ databases">
        <title>Analysis of two Campylobacter avium genomes and identification of a novel hippuricase gene.</title>
        <authorList>
            <person name="Miller W.G."/>
            <person name="Chapman M.H."/>
            <person name="Yee E."/>
            <person name="Revez J."/>
            <person name="Bono J.L."/>
            <person name="Rossi M."/>
        </authorList>
    </citation>
    <scope>NUCLEOTIDE SEQUENCE [LARGE SCALE GENOMIC DNA]</scope>
    <source>
        <strain evidence="11 12">LMG 24591</strain>
    </source>
</reference>
<dbReference type="GO" id="GO:0009432">
    <property type="term" value="P:SOS response"/>
    <property type="evidence" value="ECO:0007669"/>
    <property type="project" value="UniProtKB-UniRule"/>
</dbReference>
<dbReference type="InterPro" id="IPR010994">
    <property type="entry name" value="RuvA_2-like"/>
</dbReference>
<dbReference type="AlphaFoldDB" id="A0A222MXZ4"/>
<dbReference type="InterPro" id="IPR001943">
    <property type="entry name" value="UVR_dom"/>
</dbReference>
<comment type="similarity">
    <text evidence="7">Belongs to the UvrC family.</text>
</comment>
<evidence type="ECO:0000256" key="4">
    <source>
        <dbReference type="ARBA" id="ARBA00022881"/>
    </source>
</evidence>
<dbReference type="PROSITE" id="PS50164">
    <property type="entry name" value="GIY_YIG"/>
    <property type="match status" value="1"/>
</dbReference>
<evidence type="ECO:0000259" key="9">
    <source>
        <dbReference type="PROSITE" id="PS50164"/>
    </source>
</evidence>
<accession>A0A222MXZ4</accession>
<dbReference type="InterPro" id="IPR004791">
    <property type="entry name" value="UvrC"/>
</dbReference>
<dbReference type="InterPro" id="IPR000305">
    <property type="entry name" value="GIY-YIG_endonuc"/>
</dbReference>
<dbReference type="HAMAP" id="MF_00203">
    <property type="entry name" value="UvrC"/>
    <property type="match status" value="1"/>
</dbReference>
<dbReference type="NCBIfam" id="TIGR00194">
    <property type="entry name" value="uvrC"/>
    <property type="match status" value="1"/>
</dbReference>
<dbReference type="Gene3D" id="4.10.860.10">
    <property type="entry name" value="UVR domain"/>
    <property type="match status" value="1"/>
</dbReference>
<dbReference type="GO" id="GO:0009380">
    <property type="term" value="C:excinuclease repair complex"/>
    <property type="evidence" value="ECO:0007669"/>
    <property type="project" value="InterPro"/>
</dbReference>
<dbReference type="InterPro" id="IPR038476">
    <property type="entry name" value="UvrC_RNase_H_dom_sf"/>
</dbReference>
<dbReference type="FunFam" id="3.40.1440.10:FF:000001">
    <property type="entry name" value="UvrABC system protein C"/>
    <property type="match status" value="1"/>
</dbReference>
<dbReference type="GO" id="GO:0005737">
    <property type="term" value="C:cytoplasm"/>
    <property type="evidence" value="ECO:0007669"/>
    <property type="project" value="UniProtKB-SubCell"/>
</dbReference>
<dbReference type="SMART" id="SM00465">
    <property type="entry name" value="GIYc"/>
    <property type="match status" value="1"/>
</dbReference>
<dbReference type="SUPFAM" id="SSF82771">
    <property type="entry name" value="GIY-YIG endonuclease"/>
    <property type="match status" value="1"/>
</dbReference>
<dbReference type="CDD" id="cd10434">
    <property type="entry name" value="GIY-YIG_UvrC_Cho"/>
    <property type="match status" value="1"/>
</dbReference>
<protein>
    <recommendedName>
        <fullName evidence="7">UvrABC system protein C</fullName>
        <shortName evidence="7">Protein UvrC</shortName>
    </recommendedName>
    <alternativeName>
        <fullName evidence="7">Excinuclease ABC subunit C</fullName>
    </alternativeName>
</protein>
<dbReference type="RefSeq" id="WP_094325481.1">
    <property type="nucleotide sequence ID" value="NZ_CP022347.1"/>
</dbReference>
<dbReference type="PROSITE" id="PS50151">
    <property type="entry name" value="UVR"/>
    <property type="match status" value="1"/>
</dbReference>
<dbReference type="Pfam" id="PF02151">
    <property type="entry name" value="UVR"/>
    <property type="match status" value="1"/>
</dbReference>
<comment type="subcellular location">
    <subcellularLocation>
        <location evidence="7">Cytoplasm</location>
    </subcellularLocation>
</comment>
<feature type="domain" description="UVR" evidence="8">
    <location>
        <begin position="199"/>
        <end position="234"/>
    </location>
</feature>
<keyword evidence="11" id="KW-0378">Hydrolase</keyword>
<name>A0A222MXZ4_9BACT</name>
<feature type="domain" description="GIY-YIG" evidence="9">
    <location>
        <begin position="11"/>
        <end position="96"/>
    </location>
</feature>
<dbReference type="InterPro" id="IPR001162">
    <property type="entry name" value="UvrC_RNase_H_dom"/>
</dbReference>
<keyword evidence="3 7" id="KW-0228">DNA excision</keyword>
<keyword evidence="1 7" id="KW-0963">Cytoplasm</keyword>
<comment type="subunit">
    <text evidence="7">Interacts with UvrB in an incision complex.</text>
</comment>
<dbReference type="GO" id="GO:0006289">
    <property type="term" value="P:nucleotide-excision repair"/>
    <property type="evidence" value="ECO:0007669"/>
    <property type="project" value="UniProtKB-UniRule"/>
</dbReference>
<sequence length="598" mass="69493">MLRKELENLPELPGVYQYFDKNLKLLYVGKAKNLRKRVRSYFSFKDELLPNPKNSLRIQNMISQCFHLEFISTNSEADALILENSFIKQLRPKYNILLRDDKTYPYIYVDLNEDFPRFNITRKVIKKNKIRYYGPFFKGAKELLNALYLYHKLRQKNSCTKPCLFYQMKRCLAPCANFITKKEYEKILKEATNSLLNPNLLIKNLEKQMFALAKNEYYEEAAKVREQIKTIKELDTKIQIDIAKLEDFDVFAFANDEKNICTARFVVQNGKLISAKTNISKNGLKDIDKNEIYTQLILENFNTNTPINSTNIYVRDDFEDLQVLQDLLCERFSKKISIKVPKLGEKKQICDLAFKNASISLENFNKQSFSILDELYTYFGLSNFPSCIEIFDNSHLQGSATVGAMVAYNVNFFDKSRYRLFHLEAKNEYEQMKELLSRRVKALDKLNAPDLWLIDGGKTLLNLAYDIASSAGLNVDILAISKEKISYRTKRSKGGAKDIIHSLKGEFSFEVSDEKLLFLQKLRDEAHRFAISFHKKTKQKQDLQSSKLQNLGVSKAFIQRLLNYFGSFEAIYEADFNSIAQISNENIAKKITSLQNKE</sequence>
<dbReference type="Pfam" id="PF22920">
    <property type="entry name" value="UvrC_RNaseH"/>
    <property type="match status" value="1"/>
</dbReference>
<keyword evidence="5 7" id="KW-0234">DNA repair</keyword>
<keyword evidence="2 7" id="KW-0227">DNA damage</keyword>
<keyword evidence="6 7" id="KW-0742">SOS response</keyword>
<dbReference type="KEGG" id="cavi:CAV_1085"/>
<organism evidence="11 12">
    <name type="scientific">Campylobacter avium LMG 24591</name>
    <dbReference type="NCBI Taxonomy" id="522484"/>
    <lineage>
        <taxon>Bacteria</taxon>
        <taxon>Pseudomonadati</taxon>
        <taxon>Campylobacterota</taxon>
        <taxon>Epsilonproteobacteria</taxon>
        <taxon>Campylobacterales</taxon>
        <taxon>Campylobacteraceae</taxon>
        <taxon>Campylobacter</taxon>
    </lineage>
</organism>
<dbReference type="InterPro" id="IPR035901">
    <property type="entry name" value="GIY-YIG_endonuc_sf"/>
</dbReference>
<dbReference type="Gene3D" id="1.10.150.20">
    <property type="entry name" value="5' to 3' exonuclease, C-terminal subdomain"/>
    <property type="match status" value="1"/>
</dbReference>
<dbReference type="GO" id="GO:0009381">
    <property type="term" value="F:excinuclease ABC activity"/>
    <property type="evidence" value="ECO:0007669"/>
    <property type="project" value="UniProtKB-UniRule"/>
</dbReference>
<evidence type="ECO:0000256" key="7">
    <source>
        <dbReference type="HAMAP-Rule" id="MF_00203"/>
    </source>
</evidence>
<gene>
    <name evidence="7 11" type="primary">uvrC</name>
    <name evidence="11" type="ORF">CAV_1085</name>
</gene>
<dbReference type="PROSITE" id="PS50165">
    <property type="entry name" value="UVRC"/>
    <property type="match status" value="1"/>
</dbReference>
<dbReference type="OrthoDB" id="9804933at2"/>